<organism evidence="2 3">
    <name type="scientific">Mythimna separata</name>
    <name type="common">Oriental armyworm</name>
    <name type="synonym">Pseudaletia separata</name>
    <dbReference type="NCBI Taxonomy" id="271217"/>
    <lineage>
        <taxon>Eukaryota</taxon>
        <taxon>Metazoa</taxon>
        <taxon>Ecdysozoa</taxon>
        <taxon>Arthropoda</taxon>
        <taxon>Hexapoda</taxon>
        <taxon>Insecta</taxon>
        <taxon>Pterygota</taxon>
        <taxon>Neoptera</taxon>
        <taxon>Endopterygota</taxon>
        <taxon>Lepidoptera</taxon>
        <taxon>Glossata</taxon>
        <taxon>Ditrysia</taxon>
        <taxon>Noctuoidea</taxon>
        <taxon>Noctuidae</taxon>
        <taxon>Noctuinae</taxon>
        <taxon>Hadenini</taxon>
        <taxon>Mythimna</taxon>
    </lineage>
</organism>
<dbReference type="PANTHER" id="PTHR36688:SF1">
    <property type="entry name" value="ENDONUCLEASE_EXONUCLEASE_PHOSPHATASE DOMAIN-CONTAINING PROTEIN"/>
    <property type="match status" value="1"/>
</dbReference>
<dbReference type="Proteomes" id="UP001231518">
    <property type="component" value="Chromosome 23"/>
</dbReference>
<sequence length="468" mass="54143">MCLPLKSTSPREIQREIKRLEEGKAPGYDMIDATLLKHLPKKGITLITIIINACLRLSIYPAQWKIAQVIMVPKPGKPPHEVGSYRPISLLPVVGKLLERIILNRMRPYLDEVIPEHQFGFREGHGTIEQVHRITDTISRTLENKQYCAAVFLDIGQAFDKVWHKGLLYKIKKVLPHSFFLIMKSYLSMRSFEVKYDNESSQLSGIFSGVPQGSILGPVLYLLFTYDLPTHADTITATYADDTALLSVSDNHQTASAKLQHHLTELESWFDRWRIKANQSKSVHVTFTVRRPTCPPVRLYNEEIPQAEDAKYLGVHLDRRLTWKKHIWSKRKQLDTRMRNMYWLVGRKSKLSNTSKMTIYKAILKPIWAYGIQLWGTASHSNIEILERFQSKTIRSMLNIPYYIGNKYIYTDLGLNTVKQEISHYSKNYQDRLRTHRNLLASRLKGEGSVTHTQLRKHSVSSLTSRFN</sequence>
<dbReference type="InterPro" id="IPR000477">
    <property type="entry name" value="RT_dom"/>
</dbReference>
<dbReference type="GO" id="GO:0071897">
    <property type="term" value="P:DNA biosynthetic process"/>
    <property type="evidence" value="ECO:0007669"/>
    <property type="project" value="UniProtKB-ARBA"/>
</dbReference>
<proteinExistence type="predicted"/>
<dbReference type="SUPFAM" id="SSF56672">
    <property type="entry name" value="DNA/RNA polymerases"/>
    <property type="match status" value="1"/>
</dbReference>
<dbReference type="InterPro" id="IPR052560">
    <property type="entry name" value="RdDP_mobile_element"/>
</dbReference>
<evidence type="ECO:0000313" key="3">
    <source>
        <dbReference type="Proteomes" id="UP001231518"/>
    </source>
</evidence>
<dbReference type="InterPro" id="IPR043502">
    <property type="entry name" value="DNA/RNA_pol_sf"/>
</dbReference>
<keyword evidence="3" id="KW-1185">Reference proteome</keyword>
<dbReference type="Pfam" id="PF00078">
    <property type="entry name" value="RVT_1"/>
    <property type="match status" value="1"/>
</dbReference>
<dbReference type="PANTHER" id="PTHR36688">
    <property type="entry name" value="ENDO/EXONUCLEASE/PHOSPHATASE DOMAIN-CONTAINING PROTEIN"/>
    <property type="match status" value="1"/>
</dbReference>
<dbReference type="PROSITE" id="PS50878">
    <property type="entry name" value="RT_POL"/>
    <property type="match status" value="1"/>
</dbReference>
<dbReference type="AlphaFoldDB" id="A0AAD7YCH3"/>
<accession>A0AAD7YCH3</accession>
<evidence type="ECO:0000259" key="1">
    <source>
        <dbReference type="PROSITE" id="PS50878"/>
    </source>
</evidence>
<name>A0AAD7YCH3_MYTSE</name>
<reference evidence="2" key="1">
    <citation type="submission" date="2023-03" db="EMBL/GenBank/DDBJ databases">
        <title>Chromosome-level genomes of two armyworms, Mythimna separata and Mythimna loreyi, provide insights into the biosynthesis and reception of sex pheromones.</title>
        <authorList>
            <person name="Zhao H."/>
        </authorList>
    </citation>
    <scope>NUCLEOTIDE SEQUENCE</scope>
    <source>
        <strain evidence="2">BeijingLab</strain>
        <tissue evidence="2">Pupa</tissue>
    </source>
</reference>
<dbReference type="CDD" id="cd01650">
    <property type="entry name" value="RT_nLTR_like"/>
    <property type="match status" value="1"/>
</dbReference>
<protein>
    <recommendedName>
        <fullName evidence="1">Reverse transcriptase domain-containing protein</fullName>
    </recommendedName>
</protein>
<dbReference type="EMBL" id="JARGEI010000023">
    <property type="protein sequence ID" value="KAJ8710369.1"/>
    <property type="molecule type" value="Genomic_DNA"/>
</dbReference>
<gene>
    <name evidence="2" type="ORF">PYW07_009735</name>
</gene>
<evidence type="ECO:0000313" key="2">
    <source>
        <dbReference type="EMBL" id="KAJ8710369.1"/>
    </source>
</evidence>
<feature type="domain" description="Reverse transcriptase" evidence="1">
    <location>
        <begin position="53"/>
        <end position="317"/>
    </location>
</feature>
<comment type="caution">
    <text evidence="2">The sequence shown here is derived from an EMBL/GenBank/DDBJ whole genome shotgun (WGS) entry which is preliminary data.</text>
</comment>